<evidence type="ECO:0000256" key="2">
    <source>
        <dbReference type="ARBA" id="ARBA00007733"/>
    </source>
</evidence>
<dbReference type="GO" id="GO:0005525">
    <property type="term" value="F:GTP binding"/>
    <property type="evidence" value="ECO:0007669"/>
    <property type="project" value="UniProtKB-KW"/>
</dbReference>
<keyword evidence="3" id="KW-0396">Initiation factor</keyword>
<evidence type="ECO:0000313" key="14">
    <source>
        <dbReference type="Proteomes" id="UP000318571"/>
    </source>
</evidence>
<dbReference type="PANTHER" id="PTHR43381">
    <property type="entry name" value="TRANSLATION INITIATION FACTOR IF-2-RELATED"/>
    <property type="match status" value="1"/>
</dbReference>
<keyword evidence="5" id="KW-0648">Protein biosynthesis</keyword>
<comment type="caution">
    <text evidence="13">The sequence shown here is derived from an EMBL/GenBank/DDBJ whole genome shotgun (WGS) entry which is preliminary data.</text>
</comment>
<sequence length="643" mass="71325">MCGTFDNRSVSGGTSLSYISPGAPIDLMFWVLADQEQIFRDLAKILKFRYCTVANPHVQPISKEEEEKSLDVMPEPVDPRRLQPRAPVVAIMGHVDHGKTTLLDHLRHSRVVDGEFGGITQHIGAFSVALTNASSPPSKQSVDQELFSRVTFLDTPGHAAFKAMRSRGAHATDIVVLVVDACEGVLEQTAESIRMIKEAKTEMVVAVNKIDKPNADVKATLESLASAGVLVTEMKGHIPAVPISALKGTNVDQLVEVLIQKARELDLTAEYDSQVEGKVIESSVDKGLGKIATVLITRGTLKKKDFLVCGLSRAKVKVLIDDLGNRVDQAVPSQAVKVSGWKELPGAGDHVYGVKSEKRAHEVITWREKQEKKVKELLDAEEIQKSREEAQEQYEEYRIQKLKAGVRKPKYMRHDFQVRRKEVEEYSGPPKVSFVIKADVDGSLEAIMNCLDLYTNEDVVLDLLDFGVGEVTENDIVLAKQFDGFIFAFNTPPITPARLKIALDNDVPVKEHNIIYKLVDDLKQEIGGRLPPLEVEDVSGRGRVQQEFLVSKGRRKVPVAGCKVSTGKIERGARIRVLRGKQEIYDGTLISLKHHKDEANEIPQGKECGLMVASSLVRFEQGDEIISYTTRLEPQECQWDPGF</sequence>
<evidence type="ECO:0000256" key="4">
    <source>
        <dbReference type="ARBA" id="ARBA00022741"/>
    </source>
</evidence>
<keyword evidence="6" id="KW-0809">Transit peptide</keyword>
<keyword evidence="11" id="KW-0175">Coiled coil</keyword>
<evidence type="ECO:0000256" key="11">
    <source>
        <dbReference type="SAM" id="Coils"/>
    </source>
</evidence>
<dbReference type="InterPro" id="IPR036925">
    <property type="entry name" value="TIF_IF2_dom3_sf"/>
</dbReference>
<evidence type="ECO:0000256" key="3">
    <source>
        <dbReference type="ARBA" id="ARBA00022540"/>
    </source>
</evidence>
<dbReference type="Proteomes" id="UP000318571">
    <property type="component" value="Chromosome 8"/>
</dbReference>
<dbReference type="PRINTS" id="PR00315">
    <property type="entry name" value="ELONGATNFCT"/>
</dbReference>
<dbReference type="GO" id="GO:0003743">
    <property type="term" value="F:translation initiation factor activity"/>
    <property type="evidence" value="ECO:0007669"/>
    <property type="project" value="UniProtKB-KW"/>
</dbReference>
<name>A0A553N8L4_TIGCA</name>
<dbReference type="InterPro" id="IPR027417">
    <property type="entry name" value="P-loop_NTPase"/>
</dbReference>
<keyword evidence="7" id="KW-0496">Mitochondrion</keyword>
<dbReference type="Pfam" id="PF11987">
    <property type="entry name" value="IF-2"/>
    <property type="match status" value="1"/>
</dbReference>
<dbReference type="NCBIfam" id="TIGR00231">
    <property type="entry name" value="small_GTP"/>
    <property type="match status" value="1"/>
</dbReference>
<dbReference type="PROSITE" id="PS51722">
    <property type="entry name" value="G_TR_2"/>
    <property type="match status" value="1"/>
</dbReference>
<reference evidence="13 14" key="1">
    <citation type="journal article" date="2018" name="Nat. Ecol. Evol.">
        <title>Genomic signatures of mitonuclear coevolution across populations of Tigriopus californicus.</title>
        <authorList>
            <person name="Barreto F.S."/>
            <person name="Watson E.T."/>
            <person name="Lima T.G."/>
            <person name="Willett C.S."/>
            <person name="Edmands S."/>
            <person name="Li W."/>
            <person name="Burton R.S."/>
        </authorList>
    </citation>
    <scope>NUCLEOTIDE SEQUENCE [LARGE SCALE GENOMIC DNA]</scope>
    <source>
        <strain evidence="13 14">San Diego</strain>
    </source>
</reference>
<dbReference type="CDD" id="cd01887">
    <property type="entry name" value="IF2_eIF5B"/>
    <property type="match status" value="1"/>
</dbReference>
<dbReference type="CDD" id="cd03692">
    <property type="entry name" value="mtIF2_IVc"/>
    <property type="match status" value="1"/>
</dbReference>
<evidence type="ECO:0000256" key="5">
    <source>
        <dbReference type="ARBA" id="ARBA00022917"/>
    </source>
</evidence>
<dbReference type="InterPro" id="IPR044145">
    <property type="entry name" value="IF2_II"/>
</dbReference>
<dbReference type="SUPFAM" id="SSF50447">
    <property type="entry name" value="Translation proteins"/>
    <property type="match status" value="2"/>
</dbReference>
<evidence type="ECO:0000256" key="10">
    <source>
        <dbReference type="ARBA" id="ARBA00044200"/>
    </source>
</evidence>
<dbReference type="FunFam" id="3.40.50.300:FF:000019">
    <property type="entry name" value="Translation initiation factor IF-2"/>
    <property type="match status" value="1"/>
</dbReference>
<evidence type="ECO:0000256" key="1">
    <source>
        <dbReference type="ARBA" id="ARBA00004173"/>
    </source>
</evidence>
<dbReference type="SUPFAM" id="SSF52156">
    <property type="entry name" value="Initiation factor IF2/eIF5b, domain 3"/>
    <property type="match status" value="1"/>
</dbReference>
<dbReference type="FunFam" id="2.40.30.10:FF:000007">
    <property type="entry name" value="Translation initiation factor IF-2"/>
    <property type="match status" value="1"/>
</dbReference>
<dbReference type="InterPro" id="IPR005225">
    <property type="entry name" value="Small_GTP-bd"/>
</dbReference>
<dbReference type="InterPro" id="IPR053905">
    <property type="entry name" value="EF-G-like_DII"/>
</dbReference>
<dbReference type="InterPro" id="IPR009000">
    <property type="entry name" value="Transl_B-barrel_sf"/>
</dbReference>
<dbReference type="FunFam" id="2.40.30.10:FF:000008">
    <property type="entry name" value="Translation initiation factor IF-2"/>
    <property type="match status" value="1"/>
</dbReference>
<evidence type="ECO:0000259" key="12">
    <source>
        <dbReference type="PROSITE" id="PS51722"/>
    </source>
</evidence>
<dbReference type="SUPFAM" id="SSF52540">
    <property type="entry name" value="P-loop containing nucleoside triphosphate hydrolases"/>
    <property type="match status" value="1"/>
</dbReference>
<accession>A0A553N8L4</accession>
<dbReference type="AlphaFoldDB" id="A0A553N8L4"/>
<feature type="domain" description="Tr-type G" evidence="12">
    <location>
        <begin position="84"/>
        <end position="266"/>
    </location>
</feature>
<dbReference type="GO" id="GO:0005739">
    <property type="term" value="C:mitochondrion"/>
    <property type="evidence" value="ECO:0007669"/>
    <property type="project" value="UniProtKB-SubCell"/>
</dbReference>
<evidence type="ECO:0000256" key="9">
    <source>
        <dbReference type="ARBA" id="ARBA00025162"/>
    </source>
</evidence>
<proteinExistence type="inferred from homology"/>
<evidence type="ECO:0000256" key="7">
    <source>
        <dbReference type="ARBA" id="ARBA00023128"/>
    </source>
</evidence>
<dbReference type="PROSITE" id="PS01176">
    <property type="entry name" value="IF2"/>
    <property type="match status" value="1"/>
</dbReference>
<keyword evidence="4" id="KW-0547">Nucleotide-binding</keyword>
<dbReference type="InterPro" id="IPR000795">
    <property type="entry name" value="T_Tr_GTP-bd_dom"/>
</dbReference>
<dbReference type="GO" id="GO:0003924">
    <property type="term" value="F:GTPase activity"/>
    <property type="evidence" value="ECO:0007669"/>
    <property type="project" value="InterPro"/>
</dbReference>
<dbReference type="InterPro" id="IPR000178">
    <property type="entry name" value="TF_IF2_bacterial-like"/>
</dbReference>
<evidence type="ECO:0000256" key="8">
    <source>
        <dbReference type="ARBA" id="ARBA00023134"/>
    </source>
</evidence>
<dbReference type="OMA" id="TIVCYQI"/>
<keyword evidence="8" id="KW-0342">GTP-binding</keyword>
<dbReference type="Pfam" id="PF22042">
    <property type="entry name" value="EF-G_D2"/>
    <property type="match status" value="1"/>
</dbReference>
<organism evidence="13 14">
    <name type="scientific">Tigriopus californicus</name>
    <name type="common">Marine copepod</name>
    <dbReference type="NCBI Taxonomy" id="6832"/>
    <lineage>
        <taxon>Eukaryota</taxon>
        <taxon>Metazoa</taxon>
        <taxon>Ecdysozoa</taxon>
        <taxon>Arthropoda</taxon>
        <taxon>Crustacea</taxon>
        <taxon>Multicrustacea</taxon>
        <taxon>Hexanauplia</taxon>
        <taxon>Copepoda</taxon>
        <taxon>Harpacticoida</taxon>
        <taxon>Harpacticidae</taxon>
        <taxon>Tigriopus</taxon>
    </lineage>
</organism>
<dbReference type="Gene3D" id="2.40.30.10">
    <property type="entry name" value="Translation factors"/>
    <property type="match status" value="2"/>
</dbReference>
<comment type="function">
    <text evidence="9">One of the essential components for the initiation of protein synthesis. Protects formylmethionyl-tRNA from spontaneous hydrolysis and promotes its binding to the 30S ribosomal subunits. Also involved in the hydrolysis of GTP during the formation of the 70S ribosomal complex.</text>
</comment>
<dbReference type="InterPro" id="IPR023115">
    <property type="entry name" value="TIF_IF2_dom3"/>
</dbReference>
<dbReference type="FunFam" id="3.40.50.10050:FF:000001">
    <property type="entry name" value="Translation initiation factor IF-2"/>
    <property type="match status" value="1"/>
</dbReference>
<dbReference type="PANTHER" id="PTHR43381:SF20">
    <property type="entry name" value="TRANSLATION INITIATION FACTOR IF-2, MITOCHONDRIAL"/>
    <property type="match status" value="1"/>
</dbReference>
<feature type="coiled-coil region" evidence="11">
    <location>
        <begin position="373"/>
        <end position="400"/>
    </location>
</feature>
<comment type="similarity">
    <text evidence="2">Belongs to the TRAFAC class translation factor GTPase superfamily. Classic translation factor GTPase family. IF-2 subfamily.</text>
</comment>
<keyword evidence="14" id="KW-1185">Reference proteome</keyword>
<comment type="subcellular location">
    <subcellularLocation>
        <location evidence="1">Mitochondrion</location>
    </subcellularLocation>
</comment>
<dbReference type="Gene3D" id="3.40.50.300">
    <property type="entry name" value="P-loop containing nucleotide triphosphate hydrolases"/>
    <property type="match status" value="1"/>
</dbReference>
<dbReference type="CDD" id="cd03702">
    <property type="entry name" value="IF2_mtIF2_II"/>
    <property type="match status" value="1"/>
</dbReference>
<gene>
    <name evidence="13" type="ORF">TCAL_13790</name>
</gene>
<dbReference type="STRING" id="6832.A0A553N8L4"/>
<evidence type="ECO:0000313" key="13">
    <source>
        <dbReference type="EMBL" id="TRY61778.1"/>
    </source>
</evidence>
<evidence type="ECO:0000256" key="6">
    <source>
        <dbReference type="ARBA" id="ARBA00022946"/>
    </source>
</evidence>
<dbReference type="InterPro" id="IPR015760">
    <property type="entry name" value="TIF_IF2"/>
</dbReference>
<dbReference type="EMBL" id="VCGU01000459">
    <property type="protein sequence ID" value="TRY61778.1"/>
    <property type="molecule type" value="Genomic_DNA"/>
</dbReference>
<protein>
    <recommendedName>
        <fullName evidence="10">Translation initiation factor IF-2, mitochondrial</fullName>
    </recommendedName>
</protein>
<dbReference type="Gene3D" id="3.40.50.10050">
    <property type="entry name" value="Translation initiation factor IF- 2, domain 3"/>
    <property type="match status" value="1"/>
</dbReference>
<dbReference type="Pfam" id="PF00009">
    <property type="entry name" value="GTP_EFTU"/>
    <property type="match status" value="1"/>
</dbReference>